<gene>
    <name evidence="1" type="ORF">H1164_08425</name>
</gene>
<sequence>MENEMFSNKKNQAEFLREYERLWNDHKTSKFEVQILMDGEIIARADREAPVEDKIECLRKLAKDVVSALDFLITFMEVREDEQRKTDK</sequence>
<proteinExistence type="predicted"/>
<protein>
    <submittedName>
        <fullName evidence="1">Uncharacterized protein</fullName>
    </submittedName>
</protein>
<evidence type="ECO:0000313" key="2">
    <source>
        <dbReference type="Proteomes" id="UP000530514"/>
    </source>
</evidence>
<evidence type="ECO:0000313" key="1">
    <source>
        <dbReference type="EMBL" id="MBA4542926.1"/>
    </source>
</evidence>
<dbReference type="AlphaFoldDB" id="A0A7W2AHN5"/>
<reference evidence="1 2" key="1">
    <citation type="submission" date="2020-07" db="EMBL/GenBank/DDBJ databases">
        <authorList>
            <person name="Feng H."/>
        </authorList>
    </citation>
    <scope>NUCLEOTIDE SEQUENCE [LARGE SCALE GENOMIC DNA]</scope>
    <source>
        <strain evidence="2">s-11</strain>
    </source>
</reference>
<organism evidence="1 2">
    <name type="scientific">Thermoactinomyces daqus</name>
    <dbReference type="NCBI Taxonomy" id="1329516"/>
    <lineage>
        <taxon>Bacteria</taxon>
        <taxon>Bacillati</taxon>
        <taxon>Bacillota</taxon>
        <taxon>Bacilli</taxon>
        <taxon>Bacillales</taxon>
        <taxon>Thermoactinomycetaceae</taxon>
        <taxon>Thermoactinomyces</taxon>
    </lineage>
</organism>
<dbReference type="EMBL" id="JACEIP010000010">
    <property type="protein sequence ID" value="MBA4542926.1"/>
    <property type="molecule type" value="Genomic_DNA"/>
</dbReference>
<accession>A0A7W2AHN5</accession>
<keyword evidence="2" id="KW-1185">Reference proteome</keyword>
<dbReference type="Proteomes" id="UP000530514">
    <property type="component" value="Unassembled WGS sequence"/>
</dbReference>
<comment type="caution">
    <text evidence="1">The sequence shown here is derived from an EMBL/GenBank/DDBJ whole genome shotgun (WGS) entry which is preliminary data.</text>
</comment>
<name>A0A7W2AHN5_9BACL</name>
<dbReference type="RefSeq" id="WP_033101896.1">
    <property type="nucleotide sequence ID" value="NZ_JACEIP010000010.1"/>
</dbReference>